<gene>
    <name evidence="2" type="ORF">BDU57DRAFT_594127</name>
</gene>
<evidence type="ECO:0000313" key="2">
    <source>
        <dbReference type="EMBL" id="KAF1917867.1"/>
    </source>
</evidence>
<keyword evidence="1" id="KW-0732">Signal</keyword>
<reference evidence="2" key="1">
    <citation type="journal article" date="2020" name="Stud. Mycol.">
        <title>101 Dothideomycetes genomes: a test case for predicting lifestyles and emergence of pathogens.</title>
        <authorList>
            <person name="Haridas S."/>
            <person name="Albert R."/>
            <person name="Binder M."/>
            <person name="Bloem J."/>
            <person name="Labutti K."/>
            <person name="Salamov A."/>
            <person name="Andreopoulos B."/>
            <person name="Baker S."/>
            <person name="Barry K."/>
            <person name="Bills G."/>
            <person name="Bluhm B."/>
            <person name="Cannon C."/>
            <person name="Castanera R."/>
            <person name="Culley D."/>
            <person name="Daum C."/>
            <person name="Ezra D."/>
            <person name="Gonzalez J."/>
            <person name="Henrissat B."/>
            <person name="Kuo A."/>
            <person name="Liang C."/>
            <person name="Lipzen A."/>
            <person name="Lutzoni F."/>
            <person name="Magnuson J."/>
            <person name="Mondo S."/>
            <person name="Nolan M."/>
            <person name="Ohm R."/>
            <person name="Pangilinan J."/>
            <person name="Park H.-J."/>
            <person name="Ramirez L."/>
            <person name="Alfaro M."/>
            <person name="Sun H."/>
            <person name="Tritt A."/>
            <person name="Yoshinaga Y."/>
            <person name="Zwiers L.-H."/>
            <person name="Turgeon B."/>
            <person name="Goodwin S."/>
            <person name="Spatafora J."/>
            <person name="Crous P."/>
            <person name="Grigoriev I."/>
        </authorList>
    </citation>
    <scope>NUCLEOTIDE SEQUENCE</scope>
    <source>
        <strain evidence="2">HMLAC05119</strain>
    </source>
</reference>
<evidence type="ECO:0000256" key="1">
    <source>
        <dbReference type="SAM" id="SignalP"/>
    </source>
</evidence>
<proteinExistence type="predicted"/>
<dbReference type="Proteomes" id="UP000800096">
    <property type="component" value="Unassembled WGS sequence"/>
</dbReference>
<protein>
    <submittedName>
        <fullName evidence="2">Uncharacterized protein</fullName>
    </submittedName>
</protein>
<name>A0A6A5QVH8_AMPQU</name>
<feature type="chain" id="PRO_5025657321" evidence="1">
    <location>
        <begin position="29"/>
        <end position="192"/>
    </location>
</feature>
<keyword evidence="3" id="KW-1185">Reference proteome</keyword>
<dbReference type="AlphaFoldDB" id="A0A6A5QVH8"/>
<organism evidence="2 3">
    <name type="scientific">Ampelomyces quisqualis</name>
    <name type="common">Powdery mildew agent</name>
    <dbReference type="NCBI Taxonomy" id="50730"/>
    <lineage>
        <taxon>Eukaryota</taxon>
        <taxon>Fungi</taxon>
        <taxon>Dikarya</taxon>
        <taxon>Ascomycota</taxon>
        <taxon>Pezizomycotina</taxon>
        <taxon>Dothideomycetes</taxon>
        <taxon>Pleosporomycetidae</taxon>
        <taxon>Pleosporales</taxon>
        <taxon>Pleosporineae</taxon>
        <taxon>Phaeosphaeriaceae</taxon>
        <taxon>Ampelomyces</taxon>
    </lineage>
</organism>
<sequence>MAPNAARRVASQATTECVLLNLVTLVSARLKLTALDANSLVPHRSTFSVVGLRPWPQHRSACQDAQLLGCLTTQTLHGSADQELVRDSSDLVMSPLPILSCCTPPPRWRPPGRPRVLLLCLAAARDAFAHCAVAPACQLPIGGSRGPSREHMCTFTCLQMCLSCTIAEQNDCDGLRRDSNDGDCNVPTPSAS</sequence>
<accession>A0A6A5QVH8</accession>
<feature type="signal peptide" evidence="1">
    <location>
        <begin position="1"/>
        <end position="28"/>
    </location>
</feature>
<evidence type="ECO:0000313" key="3">
    <source>
        <dbReference type="Proteomes" id="UP000800096"/>
    </source>
</evidence>
<dbReference type="EMBL" id="ML979134">
    <property type="protein sequence ID" value="KAF1917867.1"/>
    <property type="molecule type" value="Genomic_DNA"/>
</dbReference>